<dbReference type="InterPro" id="IPR014774">
    <property type="entry name" value="KaiC-like_dom"/>
</dbReference>
<dbReference type="InterPro" id="IPR027417">
    <property type="entry name" value="P-loop_NTPase"/>
</dbReference>
<gene>
    <name evidence="4" type="ORF">C469_12920</name>
</gene>
<dbReference type="GO" id="GO:0005524">
    <property type="term" value="F:ATP binding"/>
    <property type="evidence" value="ECO:0007669"/>
    <property type="project" value="UniProtKB-KW"/>
</dbReference>
<proteinExistence type="predicted"/>
<keyword evidence="5" id="KW-1185">Reference proteome</keyword>
<dbReference type="InterPro" id="IPR010624">
    <property type="entry name" value="KaiC_dom"/>
</dbReference>
<dbReference type="Proteomes" id="UP000011650">
    <property type="component" value="Unassembled WGS sequence"/>
</dbReference>
<evidence type="ECO:0000256" key="2">
    <source>
        <dbReference type="ARBA" id="ARBA00022840"/>
    </source>
</evidence>
<reference evidence="4 5" key="1">
    <citation type="journal article" date="2014" name="PLoS Genet.">
        <title>Phylogenetically driven sequencing of extremely halophilic archaea reveals strategies for static and dynamic osmo-response.</title>
        <authorList>
            <person name="Becker E.A."/>
            <person name="Seitzer P.M."/>
            <person name="Tritt A."/>
            <person name="Larsen D."/>
            <person name="Krusor M."/>
            <person name="Yao A.I."/>
            <person name="Wu D."/>
            <person name="Madern D."/>
            <person name="Eisen J.A."/>
            <person name="Darling A.E."/>
            <person name="Facciotti M.T."/>
        </authorList>
    </citation>
    <scope>NUCLEOTIDE SEQUENCE [LARGE SCALE GENOMIC DNA]</scope>
    <source>
        <strain evidence="4 5">DSM 21995</strain>
    </source>
</reference>
<dbReference type="Gene3D" id="3.40.50.300">
    <property type="entry name" value="P-loop containing nucleotide triphosphate hydrolases"/>
    <property type="match status" value="1"/>
</dbReference>
<dbReference type="PANTHER" id="PTHR43637">
    <property type="entry name" value="UPF0273 PROTEIN TM_0370"/>
    <property type="match status" value="1"/>
</dbReference>
<name>M0NL91_9EURY</name>
<protein>
    <submittedName>
        <fullName evidence="4">KaiA binding protein</fullName>
    </submittedName>
</protein>
<feature type="domain" description="KaiC" evidence="3">
    <location>
        <begin position="8"/>
        <end position="238"/>
    </location>
</feature>
<keyword evidence="2" id="KW-0067">ATP-binding</keyword>
<dbReference type="SUPFAM" id="SSF52540">
    <property type="entry name" value="P-loop containing nucleoside triphosphate hydrolases"/>
    <property type="match status" value="1"/>
</dbReference>
<dbReference type="PANTHER" id="PTHR43637:SF1">
    <property type="entry name" value="UPF0273 PROTEIN TM_0370"/>
    <property type="match status" value="1"/>
</dbReference>
<dbReference type="STRING" id="1227482.C469_12920"/>
<comment type="caution">
    <text evidence="4">The sequence shown here is derived from an EMBL/GenBank/DDBJ whole genome shotgun (WGS) entry which is preliminary data.</text>
</comment>
<sequence>MTDKSIRMRASSGVPGFDALVDGGFPENRLYVVSGPPGSGKTTFCSQFAAQGARNGEDVLYISMHETKEGIRRDMSGYDFGFDRALDTDRVTFLDSFSSDGRRFFGLPGERRDHSGVTNRLTGFINSRDIDRVVFDSTMLLRFLLDDDEDTMIQLLSSLKRTDATTLLISEMTDPSAYSEEHYLAHGVVFMHNYLEDDGMQRGIQVLKMRGTDVDTDIQDIEFTDGGLRVGSAATVSH</sequence>
<dbReference type="PROSITE" id="PS51146">
    <property type="entry name" value="KAIC"/>
    <property type="match status" value="1"/>
</dbReference>
<organism evidence="4 5">
    <name type="scientific">Halorubrum lipolyticum DSM 21995</name>
    <dbReference type="NCBI Taxonomy" id="1227482"/>
    <lineage>
        <taxon>Archaea</taxon>
        <taxon>Methanobacteriati</taxon>
        <taxon>Methanobacteriota</taxon>
        <taxon>Stenosarchaea group</taxon>
        <taxon>Halobacteria</taxon>
        <taxon>Halobacteriales</taxon>
        <taxon>Haloferacaceae</taxon>
        <taxon>Halorubrum</taxon>
    </lineage>
</organism>
<keyword evidence="1" id="KW-0547">Nucleotide-binding</keyword>
<dbReference type="AlphaFoldDB" id="M0NL91"/>
<dbReference type="Pfam" id="PF06745">
    <property type="entry name" value="ATPase"/>
    <property type="match status" value="1"/>
</dbReference>
<dbReference type="EMBL" id="AOJG01000035">
    <property type="protein sequence ID" value="EMA58561.1"/>
    <property type="molecule type" value="Genomic_DNA"/>
</dbReference>
<dbReference type="PATRIC" id="fig|1227482.3.peg.2611"/>
<evidence type="ECO:0000313" key="4">
    <source>
        <dbReference type="EMBL" id="EMA58561.1"/>
    </source>
</evidence>
<evidence type="ECO:0000259" key="3">
    <source>
        <dbReference type="PROSITE" id="PS51146"/>
    </source>
</evidence>
<accession>M0NL91</accession>
<evidence type="ECO:0000256" key="1">
    <source>
        <dbReference type="ARBA" id="ARBA00022741"/>
    </source>
</evidence>
<evidence type="ECO:0000313" key="5">
    <source>
        <dbReference type="Proteomes" id="UP000011650"/>
    </source>
</evidence>